<sequence>MQACCLVLAAAQEVLPTWVPGEVYNTVKMTARRHSRLPHRAGTVLFAEPPKVQRSLKTVCEDAGPVWAVRSSVKTQGIPSNSSQSNLLNPESRSLIRLPNNQACIHGCRK</sequence>
<proteinExistence type="predicted"/>
<accession>A0A6B0UJD7</accession>
<dbReference type="AlphaFoldDB" id="A0A6B0UJD7"/>
<dbReference type="EMBL" id="GIFC01007699">
    <property type="protein sequence ID" value="MXU89782.1"/>
    <property type="molecule type" value="Transcribed_RNA"/>
</dbReference>
<organism evidence="1">
    <name type="scientific">Ixodes ricinus</name>
    <name type="common">Common tick</name>
    <name type="synonym">Acarus ricinus</name>
    <dbReference type="NCBI Taxonomy" id="34613"/>
    <lineage>
        <taxon>Eukaryota</taxon>
        <taxon>Metazoa</taxon>
        <taxon>Ecdysozoa</taxon>
        <taxon>Arthropoda</taxon>
        <taxon>Chelicerata</taxon>
        <taxon>Arachnida</taxon>
        <taxon>Acari</taxon>
        <taxon>Parasitiformes</taxon>
        <taxon>Ixodida</taxon>
        <taxon>Ixodoidea</taxon>
        <taxon>Ixodidae</taxon>
        <taxon>Ixodinae</taxon>
        <taxon>Ixodes</taxon>
    </lineage>
</organism>
<name>A0A6B0UJD7_IXORI</name>
<evidence type="ECO:0000313" key="1">
    <source>
        <dbReference type="EMBL" id="MXU89782.1"/>
    </source>
</evidence>
<protein>
    <submittedName>
        <fullName evidence="1">Putative secreted protein</fullName>
    </submittedName>
</protein>
<reference evidence="1" key="1">
    <citation type="submission" date="2019-12" db="EMBL/GenBank/DDBJ databases">
        <title>An insight into the sialome of adult female Ixodes ricinus ticks feeding for 6 days.</title>
        <authorList>
            <person name="Perner J."/>
            <person name="Ribeiro J.M.C."/>
        </authorList>
    </citation>
    <scope>NUCLEOTIDE SEQUENCE</scope>
    <source>
        <strain evidence="1">Semi-engorged</strain>
        <tissue evidence="1">Salivary glands</tissue>
    </source>
</reference>